<name>A0A1B7X575_APHFL</name>
<protein>
    <submittedName>
        <fullName evidence="2">Uncharacterized protein</fullName>
    </submittedName>
</protein>
<evidence type="ECO:0000256" key="1">
    <source>
        <dbReference type="SAM" id="MobiDB-lite"/>
    </source>
</evidence>
<proteinExistence type="predicted"/>
<evidence type="ECO:0000313" key="2">
    <source>
        <dbReference type="EMBL" id="OBQ44517.1"/>
    </source>
</evidence>
<reference evidence="2 3" key="1">
    <citation type="submission" date="2015-09" db="EMBL/GenBank/DDBJ databases">
        <title>Aphanizomenon flos-aquae WA102.</title>
        <authorList>
            <person name="Driscoll C."/>
        </authorList>
    </citation>
    <scope>NUCLEOTIDE SEQUENCE [LARGE SCALE GENOMIC DNA]</scope>
    <source>
        <strain evidence="2">WA102</strain>
    </source>
</reference>
<accession>A0A1B7X575</accession>
<sequence>MQYDNEKRFVLFTKDNVNPKAPNWNGTITIDGKEWEMSAWNKVDKRGGSFISGSIKEPFKKGLDSHNKDKSNGFSPKDRDEDIPF</sequence>
<dbReference type="EMBL" id="LJOW01000020">
    <property type="protein sequence ID" value="OBQ44517.1"/>
    <property type="molecule type" value="Genomic_DNA"/>
</dbReference>
<evidence type="ECO:0000313" key="3">
    <source>
        <dbReference type="Proteomes" id="UP000092093"/>
    </source>
</evidence>
<comment type="caution">
    <text evidence="2">The sequence shown here is derived from an EMBL/GenBank/DDBJ whole genome shotgun (WGS) entry which is preliminary data.</text>
</comment>
<gene>
    <name evidence="2" type="ORF">AN484_06420</name>
</gene>
<dbReference type="AlphaFoldDB" id="A0A1B7X575"/>
<dbReference type="Proteomes" id="UP000092093">
    <property type="component" value="Unassembled WGS sequence"/>
</dbReference>
<feature type="region of interest" description="Disordered" evidence="1">
    <location>
        <begin position="57"/>
        <end position="85"/>
    </location>
</feature>
<organism evidence="2 3">
    <name type="scientific">Aphanizomenon flos-aquae WA102</name>
    <dbReference type="NCBI Taxonomy" id="1710896"/>
    <lineage>
        <taxon>Bacteria</taxon>
        <taxon>Bacillati</taxon>
        <taxon>Cyanobacteriota</taxon>
        <taxon>Cyanophyceae</taxon>
        <taxon>Nostocales</taxon>
        <taxon>Aphanizomenonaceae</taxon>
        <taxon>Aphanizomenon</taxon>
    </lineage>
</organism>